<protein>
    <submittedName>
        <fullName evidence="3">Uncharacterized protein</fullName>
    </submittedName>
</protein>
<feature type="transmembrane region" description="Helical" evidence="2">
    <location>
        <begin position="47"/>
        <end position="69"/>
    </location>
</feature>
<name>A0ABR3SVW0_9PEZI</name>
<keyword evidence="2" id="KW-0812">Transmembrane</keyword>
<gene>
    <name evidence="3" type="ORF">SLS56_004576</name>
</gene>
<evidence type="ECO:0000313" key="4">
    <source>
        <dbReference type="Proteomes" id="UP001521116"/>
    </source>
</evidence>
<evidence type="ECO:0000256" key="2">
    <source>
        <dbReference type="SAM" id="Phobius"/>
    </source>
</evidence>
<feature type="compositionally biased region" description="Polar residues" evidence="1">
    <location>
        <begin position="191"/>
        <end position="213"/>
    </location>
</feature>
<proteinExistence type="predicted"/>
<keyword evidence="2" id="KW-1133">Transmembrane helix</keyword>
<feature type="region of interest" description="Disordered" evidence="1">
    <location>
        <begin position="141"/>
        <end position="163"/>
    </location>
</feature>
<accession>A0ABR3SVW0</accession>
<organism evidence="3 4">
    <name type="scientific">Neofusicoccum ribis</name>
    <dbReference type="NCBI Taxonomy" id="45134"/>
    <lineage>
        <taxon>Eukaryota</taxon>
        <taxon>Fungi</taxon>
        <taxon>Dikarya</taxon>
        <taxon>Ascomycota</taxon>
        <taxon>Pezizomycotina</taxon>
        <taxon>Dothideomycetes</taxon>
        <taxon>Dothideomycetes incertae sedis</taxon>
        <taxon>Botryosphaeriales</taxon>
        <taxon>Botryosphaeriaceae</taxon>
        <taxon>Neofusicoccum</taxon>
    </lineage>
</organism>
<keyword evidence="4" id="KW-1185">Reference proteome</keyword>
<dbReference type="EMBL" id="JAJVDC020000042">
    <property type="protein sequence ID" value="KAL1631053.1"/>
    <property type="molecule type" value="Genomic_DNA"/>
</dbReference>
<reference evidence="3 4" key="1">
    <citation type="submission" date="2024-02" db="EMBL/GenBank/DDBJ databases">
        <title>De novo assembly and annotation of 12 fungi associated with fruit tree decline syndrome in Ontario, Canada.</title>
        <authorList>
            <person name="Sulman M."/>
            <person name="Ellouze W."/>
            <person name="Ilyukhin E."/>
        </authorList>
    </citation>
    <scope>NUCLEOTIDE SEQUENCE [LARGE SCALE GENOMIC DNA]</scope>
    <source>
        <strain evidence="3 4">M1-105</strain>
    </source>
</reference>
<evidence type="ECO:0000313" key="3">
    <source>
        <dbReference type="EMBL" id="KAL1631053.1"/>
    </source>
</evidence>
<feature type="region of interest" description="Disordered" evidence="1">
    <location>
        <begin position="175"/>
        <end position="220"/>
    </location>
</feature>
<keyword evidence="2" id="KW-0472">Membrane</keyword>
<comment type="caution">
    <text evidence="3">The sequence shown here is derived from an EMBL/GenBank/DDBJ whole genome shotgun (WGS) entry which is preliminary data.</text>
</comment>
<sequence>MQQNFIGMAAGPSDSRISDHWLKRASTSAEKQLCKNQRILTTAYTNFSVFGLVAILVVGGLIIIISYALEPLVAWIQRRRNLDVYARLEWTMNETLQLQRLAHEELGLGTWRRCDEDVPVTEGRERLGVLDLSDRKHPRLKAPPASFEETFGEESGKGGRGNVLKEAPVVSMDAVESEGSLSGCLDGDVSPLQQSEFETGTLETDLRQASSQEGTKERPT</sequence>
<evidence type="ECO:0000256" key="1">
    <source>
        <dbReference type="SAM" id="MobiDB-lite"/>
    </source>
</evidence>
<dbReference type="Proteomes" id="UP001521116">
    <property type="component" value="Unassembled WGS sequence"/>
</dbReference>